<dbReference type="GO" id="GO:0051082">
    <property type="term" value="F:unfolded protein binding"/>
    <property type="evidence" value="ECO:0007669"/>
    <property type="project" value="InterPro"/>
</dbReference>
<dbReference type="SUPFAM" id="SSF46565">
    <property type="entry name" value="Chaperone J-domain"/>
    <property type="match status" value="1"/>
</dbReference>
<dbReference type="SMART" id="SM00271">
    <property type="entry name" value="DnaJ"/>
    <property type="match status" value="1"/>
</dbReference>
<dbReference type="FunFam" id="2.10.230.10:FF:000002">
    <property type="entry name" value="Molecular chaperone DnaJ"/>
    <property type="match status" value="1"/>
</dbReference>
<dbReference type="CDD" id="cd10747">
    <property type="entry name" value="DnaJ_C"/>
    <property type="match status" value="1"/>
</dbReference>
<name>A0A0D3J0L8_EMIH1</name>
<dbReference type="InterPro" id="IPR001623">
    <property type="entry name" value="DnaJ_domain"/>
</dbReference>
<dbReference type="InterPro" id="IPR008971">
    <property type="entry name" value="HSP40/DnaJ_pept-bd"/>
</dbReference>
<dbReference type="CDD" id="cd10719">
    <property type="entry name" value="DnaJ_zf"/>
    <property type="match status" value="1"/>
</dbReference>
<keyword evidence="10" id="KW-1185">Reference proteome</keyword>
<evidence type="ECO:0000256" key="1">
    <source>
        <dbReference type="ARBA" id="ARBA00022723"/>
    </source>
</evidence>
<protein>
    <recommendedName>
        <fullName evidence="11">Chaperone protein DnaJ</fullName>
    </recommendedName>
</protein>
<dbReference type="PROSITE" id="PS50076">
    <property type="entry name" value="DNAJ_2"/>
    <property type="match status" value="1"/>
</dbReference>
<dbReference type="InterPro" id="IPR018253">
    <property type="entry name" value="DnaJ_domain_CS"/>
</dbReference>
<keyword evidence="1 6" id="KW-0479">Metal-binding</keyword>
<evidence type="ECO:0000256" key="5">
    <source>
        <dbReference type="ARBA" id="ARBA00023186"/>
    </source>
</evidence>
<dbReference type="EnsemblProtists" id="EOD17053">
    <property type="protein sequence ID" value="EOD17053"/>
    <property type="gene ID" value="EMIHUDRAFT_459056"/>
</dbReference>
<dbReference type="SUPFAM" id="SSF57938">
    <property type="entry name" value="DnaJ/Hsp40 cysteine-rich domain"/>
    <property type="match status" value="1"/>
</dbReference>
<evidence type="ECO:0000259" key="7">
    <source>
        <dbReference type="PROSITE" id="PS50076"/>
    </source>
</evidence>
<proteinExistence type="inferred from homology"/>
<dbReference type="Proteomes" id="UP000013827">
    <property type="component" value="Unassembled WGS sequence"/>
</dbReference>
<dbReference type="GO" id="GO:0005737">
    <property type="term" value="C:cytoplasm"/>
    <property type="evidence" value="ECO:0007669"/>
    <property type="project" value="TreeGrafter"/>
</dbReference>
<feature type="domain" description="CR-type" evidence="8">
    <location>
        <begin position="131"/>
        <end position="213"/>
    </location>
</feature>
<accession>A0A0D3J0L8</accession>
<dbReference type="GeneID" id="17263200"/>
<dbReference type="Gene3D" id="2.10.230.10">
    <property type="entry name" value="Heat shock protein DnaJ, cysteine-rich domain"/>
    <property type="match status" value="1"/>
</dbReference>
<evidence type="ECO:0000259" key="8">
    <source>
        <dbReference type="PROSITE" id="PS51188"/>
    </source>
</evidence>
<dbReference type="PANTHER" id="PTHR43096">
    <property type="entry name" value="DNAJ HOMOLOG 1, MITOCHONDRIAL-RELATED"/>
    <property type="match status" value="1"/>
</dbReference>
<dbReference type="eggNOG" id="KOG0715">
    <property type="taxonomic scope" value="Eukaryota"/>
</dbReference>
<dbReference type="GO" id="GO:0009408">
    <property type="term" value="P:response to heat"/>
    <property type="evidence" value="ECO:0007669"/>
    <property type="project" value="InterPro"/>
</dbReference>
<dbReference type="GO" id="GO:0005524">
    <property type="term" value="F:ATP binding"/>
    <property type="evidence" value="ECO:0007669"/>
    <property type="project" value="InterPro"/>
</dbReference>
<evidence type="ECO:0000256" key="6">
    <source>
        <dbReference type="PROSITE-ProRule" id="PRU00546"/>
    </source>
</evidence>
<keyword evidence="4 6" id="KW-0862">Zinc</keyword>
<organism evidence="9 10">
    <name type="scientific">Emiliania huxleyi (strain CCMP1516)</name>
    <dbReference type="NCBI Taxonomy" id="280463"/>
    <lineage>
        <taxon>Eukaryota</taxon>
        <taxon>Haptista</taxon>
        <taxon>Haptophyta</taxon>
        <taxon>Prymnesiophyceae</taxon>
        <taxon>Isochrysidales</taxon>
        <taxon>Noelaerhabdaceae</taxon>
        <taxon>Emiliania</taxon>
    </lineage>
</organism>
<dbReference type="NCBIfam" id="TIGR02349">
    <property type="entry name" value="DnaJ_bact"/>
    <property type="match status" value="1"/>
</dbReference>
<dbReference type="PRINTS" id="PR00625">
    <property type="entry name" value="JDOMAIN"/>
</dbReference>
<evidence type="ECO:0000256" key="4">
    <source>
        <dbReference type="ARBA" id="ARBA00022833"/>
    </source>
</evidence>
<dbReference type="Pfam" id="PF00226">
    <property type="entry name" value="DnaJ"/>
    <property type="match status" value="1"/>
</dbReference>
<dbReference type="InterPro" id="IPR001305">
    <property type="entry name" value="HSP_DnaJ_Cys-rich_dom"/>
</dbReference>
<evidence type="ECO:0000256" key="3">
    <source>
        <dbReference type="ARBA" id="ARBA00022771"/>
    </source>
</evidence>
<dbReference type="FunFam" id="2.60.260.20:FF:000005">
    <property type="entry name" value="Chaperone protein dnaJ 1, mitochondrial"/>
    <property type="match status" value="1"/>
</dbReference>
<dbReference type="InterPro" id="IPR036869">
    <property type="entry name" value="J_dom_sf"/>
</dbReference>
<keyword evidence="2" id="KW-0677">Repeat</keyword>
<dbReference type="HOGENOM" id="CLU_017633_0_1_1"/>
<dbReference type="InterPro" id="IPR012724">
    <property type="entry name" value="DnaJ"/>
</dbReference>
<dbReference type="HAMAP" id="MF_01152">
    <property type="entry name" value="DnaJ"/>
    <property type="match status" value="1"/>
</dbReference>
<dbReference type="SUPFAM" id="SSF49493">
    <property type="entry name" value="HSP40/DnaJ peptide-binding domain"/>
    <property type="match status" value="2"/>
</dbReference>
<dbReference type="NCBIfam" id="NF008035">
    <property type="entry name" value="PRK10767.1"/>
    <property type="match status" value="1"/>
</dbReference>
<dbReference type="PROSITE" id="PS00636">
    <property type="entry name" value="DNAJ_1"/>
    <property type="match status" value="1"/>
</dbReference>
<keyword evidence="3 6" id="KW-0863">Zinc-finger</keyword>
<dbReference type="InterPro" id="IPR036410">
    <property type="entry name" value="HSP_DnaJ_Cys-rich_dom_sf"/>
</dbReference>
<dbReference type="CDD" id="cd06257">
    <property type="entry name" value="DnaJ"/>
    <property type="match status" value="1"/>
</dbReference>
<dbReference type="PANTHER" id="PTHR43096:SF10">
    <property type="entry name" value="CHAPERONE PROTEIN DNAJ A6, CHLOROPLASTIC"/>
    <property type="match status" value="1"/>
</dbReference>
<dbReference type="GO" id="GO:0042026">
    <property type="term" value="P:protein refolding"/>
    <property type="evidence" value="ECO:0007669"/>
    <property type="project" value="TreeGrafter"/>
</dbReference>
<dbReference type="InterPro" id="IPR002939">
    <property type="entry name" value="DnaJ_C"/>
</dbReference>
<keyword evidence="5" id="KW-0143">Chaperone</keyword>
<dbReference type="OMA" id="EKVRIRH"/>
<reference evidence="9" key="2">
    <citation type="submission" date="2024-10" db="UniProtKB">
        <authorList>
            <consortium name="EnsemblProtists"/>
        </authorList>
    </citation>
    <scope>IDENTIFICATION</scope>
</reference>
<dbReference type="KEGG" id="ehx:EMIHUDRAFT_459056"/>
<dbReference type="Gene3D" id="1.10.287.110">
    <property type="entry name" value="DnaJ domain"/>
    <property type="match status" value="1"/>
</dbReference>
<dbReference type="STRING" id="2903.R1C3D5"/>
<dbReference type="Pfam" id="PF00684">
    <property type="entry name" value="DnaJ_CXXCXGXG"/>
    <property type="match status" value="1"/>
</dbReference>
<feature type="zinc finger region" description="CR-type" evidence="6">
    <location>
        <begin position="131"/>
        <end position="213"/>
    </location>
</feature>
<dbReference type="PaxDb" id="2903-EOD17053"/>
<evidence type="ECO:0000256" key="2">
    <source>
        <dbReference type="ARBA" id="ARBA00022737"/>
    </source>
</evidence>
<dbReference type="GO" id="GO:0008270">
    <property type="term" value="F:zinc ion binding"/>
    <property type="evidence" value="ECO:0007669"/>
    <property type="project" value="UniProtKB-KW"/>
</dbReference>
<evidence type="ECO:0008006" key="11">
    <source>
        <dbReference type="Google" id="ProtNLM"/>
    </source>
</evidence>
<dbReference type="Gene3D" id="2.60.260.20">
    <property type="entry name" value="Urease metallochaperone UreE, N-terminal domain"/>
    <property type="match status" value="2"/>
</dbReference>
<dbReference type="GO" id="GO:0031072">
    <property type="term" value="F:heat shock protein binding"/>
    <property type="evidence" value="ECO:0007669"/>
    <property type="project" value="InterPro"/>
</dbReference>
<dbReference type="PROSITE" id="PS51188">
    <property type="entry name" value="ZF_CR"/>
    <property type="match status" value="1"/>
</dbReference>
<dbReference type="RefSeq" id="XP_005769482.1">
    <property type="nucleotide sequence ID" value="XM_005769425.1"/>
</dbReference>
<dbReference type="Pfam" id="PF01556">
    <property type="entry name" value="DnaJ_C"/>
    <property type="match status" value="1"/>
</dbReference>
<evidence type="ECO:0000313" key="9">
    <source>
        <dbReference type="EnsemblProtists" id="EOD17053"/>
    </source>
</evidence>
<reference evidence="10" key="1">
    <citation type="journal article" date="2013" name="Nature">
        <title>Pan genome of the phytoplankton Emiliania underpins its global distribution.</title>
        <authorList>
            <person name="Read B.A."/>
            <person name="Kegel J."/>
            <person name="Klute M.J."/>
            <person name="Kuo A."/>
            <person name="Lefebvre S.C."/>
            <person name="Maumus F."/>
            <person name="Mayer C."/>
            <person name="Miller J."/>
            <person name="Monier A."/>
            <person name="Salamov A."/>
            <person name="Young J."/>
            <person name="Aguilar M."/>
            <person name="Claverie J.M."/>
            <person name="Frickenhaus S."/>
            <person name="Gonzalez K."/>
            <person name="Herman E.K."/>
            <person name="Lin Y.C."/>
            <person name="Napier J."/>
            <person name="Ogata H."/>
            <person name="Sarno A.F."/>
            <person name="Shmutz J."/>
            <person name="Schroeder D."/>
            <person name="de Vargas C."/>
            <person name="Verret F."/>
            <person name="von Dassow P."/>
            <person name="Valentin K."/>
            <person name="Van de Peer Y."/>
            <person name="Wheeler G."/>
            <person name="Dacks J.B."/>
            <person name="Delwiche C.F."/>
            <person name="Dyhrman S.T."/>
            <person name="Glockner G."/>
            <person name="John U."/>
            <person name="Richards T."/>
            <person name="Worden A.Z."/>
            <person name="Zhang X."/>
            <person name="Grigoriev I.V."/>
            <person name="Allen A.E."/>
            <person name="Bidle K."/>
            <person name="Borodovsky M."/>
            <person name="Bowler C."/>
            <person name="Brownlee C."/>
            <person name="Cock J.M."/>
            <person name="Elias M."/>
            <person name="Gladyshev V.N."/>
            <person name="Groth M."/>
            <person name="Guda C."/>
            <person name="Hadaegh A."/>
            <person name="Iglesias-Rodriguez M.D."/>
            <person name="Jenkins J."/>
            <person name="Jones B.M."/>
            <person name="Lawson T."/>
            <person name="Leese F."/>
            <person name="Lindquist E."/>
            <person name="Lobanov A."/>
            <person name="Lomsadze A."/>
            <person name="Malik S.B."/>
            <person name="Marsh M.E."/>
            <person name="Mackinder L."/>
            <person name="Mock T."/>
            <person name="Mueller-Roeber B."/>
            <person name="Pagarete A."/>
            <person name="Parker M."/>
            <person name="Probert I."/>
            <person name="Quesneville H."/>
            <person name="Raines C."/>
            <person name="Rensing S.A."/>
            <person name="Riano-Pachon D.M."/>
            <person name="Richier S."/>
            <person name="Rokitta S."/>
            <person name="Shiraiwa Y."/>
            <person name="Soanes D.M."/>
            <person name="van der Giezen M."/>
            <person name="Wahlund T.M."/>
            <person name="Williams B."/>
            <person name="Wilson W."/>
            <person name="Wolfe G."/>
            <person name="Wurch L.L."/>
        </authorList>
    </citation>
    <scope>NUCLEOTIDE SEQUENCE</scope>
</reference>
<feature type="domain" description="J" evidence="7">
    <location>
        <begin position="5"/>
        <end position="69"/>
    </location>
</feature>
<evidence type="ECO:0000313" key="10">
    <source>
        <dbReference type="Proteomes" id="UP000013827"/>
    </source>
</evidence>
<sequence length="355" mass="37812">MQETDLYQALGVARNANDGDIKRAYRSAARKYHPDVNPSDDAKEKFQTINEAYQVLSNPEMRQRYDQFGMAGIKGAAGAPNMQDFDLGDIFESFFGGSPGGGGGRARQNRPTQGDDLRFDLELDFKTALFGGEKKIRITQLEACATCAGSGVAPGASVTTCTTCGGRGVVMQTVNTILGRMQQQSRCPTCGGSGSVVEKYCGSCDGRGTNKRSKQLTVTIPPGVENGNRLRVRGEGDAGPKGGPSGDLYVFLSVSPSNGFRREGMDIFSEVSVSYLDAILGSTLKIDTVDGSPVDVALPAGTQPGATLRLEGKGAPKLNNLNVRGSHFIKVNVQIPKSLSTKEKELVTKLRAESR</sequence>
<dbReference type="AlphaFoldDB" id="A0A0D3J0L8"/>